<feature type="compositionally biased region" description="Basic and acidic residues" evidence="1">
    <location>
        <begin position="82"/>
        <end position="92"/>
    </location>
</feature>
<dbReference type="PANTHER" id="PTHR24419">
    <property type="entry name" value="INTERLEUKIN-1 RECEPTOR-ASSOCIATED KINASE"/>
    <property type="match status" value="1"/>
</dbReference>
<feature type="region of interest" description="Disordered" evidence="1">
    <location>
        <begin position="248"/>
        <end position="370"/>
    </location>
</feature>
<feature type="compositionally biased region" description="Basic and acidic residues" evidence="1">
    <location>
        <begin position="41"/>
        <end position="51"/>
    </location>
</feature>
<dbReference type="SUPFAM" id="SSF56112">
    <property type="entry name" value="Protein kinase-like (PK-like)"/>
    <property type="match status" value="1"/>
</dbReference>
<evidence type="ECO:0000256" key="1">
    <source>
        <dbReference type="SAM" id="MobiDB-lite"/>
    </source>
</evidence>
<dbReference type="PROSITE" id="PS50011">
    <property type="entry name" value="PROTEIN_KINASE_DOM"/>
    <property type="match status" value="1"/>
</dbReference>
<organism evidence="3 4">
    <name type="scientific">Cordylochernes scorpioides</name>
    <dbReference type="NCBI Taxonomy" id="51811"/>
    <lineage>
        <taxon>Eukaryota</taxon>
        <taxon>Metazoa</taxon>
        <taxon>Ecdysozoa</taxon>
        <taxon>Arthropoda</taxon>
        <taxon>Chelicerata</taxon>
        <taxon>Arachnida</taxon>
        <taxon>Pseudoscorpiones</taxon>
        <taxon>Cheliferoidea</taxon>
        <taxon>Chernetidae</taxon>
        <taxon>Cordylochernes</taxon>
    </lineage>
</organism>
<feature type="compositionally biased region" description="Basic and acidic residues" evidence="1">
    <location>
        <begin position="164"/>
        <end position="209"/>
    </location>
</feature>
<feature type="domain" description="Protein kinase" evidence="2">
    <location>
        <begin position="395"/>
        <end position="785"/>
    </location>
</feature>
<gene>
    <name evidence="3" type="ORF">LAZ67_7002393</name>
</gene>
<feature type="compositionally biased region" description="Basic and acidic residues" evidence="1">
    <location>
        <begin position="276"/>
        <end position="313"/>
    </location>
</feature>
<feature type="compositionally biased region" description="Basic and acidic residues" evidence="1">
    <location>
        <begin position="320"/>
        <end position="362"/>
    </location>
</feature>
<dbReference type="Gene3D" id="1.10.510.10">
    <property type="entry name" value="Transferase(Phosphotransferase) domain 1"/>
    <property type="match status" value="1"/>
</dbReference>
<evidence type="ECO:0000313" key="4">
    <source>
        <dbReference type="Proteomes" id="UP001235939"/>
    </source>
</evidence>
<keyword evidence="4" id="KW-1185">Reference proteome</keyword>
<dbReference type="InterPro" id="IPR011009">
    <property type="entry name" value="Kinase-like_dom_sf"/>
</dbReference>
<evidence type="ECO:0000259" key="2">
    <source>
        <dbReference type="PROSITE" id="PS50011"/>
    </source>
</evidence>
<evidence type="ECO:0000313" key="3">
    <source>
        <dbReference type="EMBL" id="UYV70286.1"/>
    </source>
</evidence>
<feature type="compositionally biased region" description="Basic and acidic residues" evidence="1">
    <location>
        <begin position="123"/>
        <end position="132"/>
    </location>
</feature>
<feature type="region of interest" description="Disordered" evidence="1">
    <location>
        <begin position="33"/>
        <end position="54"/>
    </location>
</feature>
<protein>
    <submittedName>
        <fullName evidence="3">GSG2</fullName>
    </submittedName>
</protein>
<dbReference type="PANTHER" id="PTHR24419:SF18">
    <property type="entry name" value="SERINE_THREONINE-PROTEIN KINASE HASPIN"/>
    <property type="match status" value="1"/>
</dbReference>
<dbReference type="Proteomes" id="UP001235939">
    <property type="component" value="Chromosome 07"/>
</dbReference>
<reference evidence="3 4" key="1">
    <citation type="submission" date="2022-01" db="EMBL/GenBank/DDBJ databases">
        <title>A chromosomal length assembly of Cordylochernes scorpioides.</title>
        <authorList>
            <person name="Zeh D."/>
            <person name="Zeh J."/>
        </authorList>
    </citation>
    <scope>NUCLEOTIDE SEQUENCE [LARGE SCALE GENOMIC DNA]</scope>
    <source>
        <strain evidence="3">IN4F17</strain>
        <tissue evidence="3">Whole Body</tissue>
    </source>
</reference>
<accession>A0ABY6KN67</accession>
<feature type="compositionally biased region" description="Polar residues" evidence="1">
    <location>
        <begin position="248"/>
        <end position="263"/>
    </location>
</feature>
<sequence length="1035" mass="118614">MAQPRTGSTRPSLESLLRAMVKQQSVMMDILGIEEDDSEDEPKGEGVKDSEENGESLLRAMVKQQSVMMDILGIEEDDTEDEPKGDGVKDSEENGESLLRAMVKQQSVMLDILGIEEDDSDDEPKGDGVKDSEDFDEQNEMVDEEDFDEQNEMVDEEEDDSEDEPKGDGVKDSETAIKVEKKSVEVEESEKAEVEKKSVEAEESEKAQVAKDNAGLCDLDDATNTQAGEIDTDIENTEEISDYIIDVPTTQAGDIDNNTGNTEEISDCIIDVPNTEVEKKSVEVEESEKAEVEKKSVEAEESEKAQVDKRSVIETESADDTSKPADDNSKPSDDASKHSDEKSGTDEKEPTKESGTGKKEPKPGTGEEALRELPCYDTLLETLKKGIYSFQTSGEKINMKLGIGDFDKGNHARRRLLILKKLTRCQKVWIYAKEFSQMQESMLEEYDIDDLRNELAIYNSLRTLKNGQVNLCYPYSFMLVKYTEKTFRLLINVFEKGKPWPYYCEGERKNYFVFLMEYGEITLEMAIKSRLSYEDLLVLFRRICIVLAIGKEEIELLHDDLHINNVLVAETEEKLIKYEVASKKIKIPTLGYIAKVIDFGNARCIKDINYRQRMISKYGKRPCPVEYSGRSLFMLSELYFEMINMSLEIRAALPELPRVTTSLQLYEGFIQVLKDLAILEFHEPESVEQRGSPVDIYEEVVKANWTKKGLRDIAMIGGDVLSFTLEATRFYRYLQLLRTQKWYVKIGRPTRPKMELLVNCLEVYCIPPYDEPVLAYLKDVGKPAFIGHLCDMIPKWTNPMLFVGNEDEPSVFYQHVFKHDRSIMWCNQTREALKRLDLNEIHSHDINGVDLSNDAAKKDNCIPYTMEPLQRPDKVNHKMEMALKIVLYLLTMEILRYSQDEPSKWKFLISHQNSLYENCCRISLEDMEDNVQEIVEYDESKVEESKTLSKQSCTIHIIWNSRITITKWLEDNFIMDHQESHHRSDERPLYSICLHPNQVAVKLNEKLLTNIGIFKKSGKRKVVGRVGNPLDSRQS</sequence>
<feature type="compositionally biased region" description="Acidic residues" evidence="1">
    <location>
        <begin position="133"/>
        <end position="163"/>
    </location>
</feature>
<feature type="region of interest" description="Disordered" evidence="1">
    <location>
        <begin position="68"/>
        <end position="213"/>
    </location>
</feature>
<name>A0ABY6KN67_9ARAC</name>
<proteinExistence type="predicted"/>
<dbReference type="EMBL" id="CP092869">
    <property type="protein sequence ID" value="UYV70286.1"/>
    <property type="molecule type" value="Genomic_DNA"/>
</dbReference>
<dbReference type="InterPro" id="IPR000719">
    <property type="entry name" value="Prot_kinase_dom"/>
</dbReference>